<dbReference type="PANTHER" id="PTHR31490:SF1">
    <property type="entry name" value="ENDO-1,4-BETA-XYLANASE 1"/>
    <property type="match status" value="1"/>
</dbReference>
<dbReference type="InterPro" id="IPR017853">
    <property type="entry name" value="GH"/>
</dbReference>
<accession>R7V570</accession>
<sequence length="264" mass="30539">SSSIPVRAHCVSWGKERKIPGWLANKPDDELKSHVIRRINYLTDHYKGRFAHWDLNNEDLHGRYYEEHTGNPQFLQSMFTEMHEGDPEAMLFTNDYEVTERSDYLSAYVHQVRTLISDGAPVHGIGVQAHYNDYPDVHLLMHHLDELSAVGLPVWITELHYDNDDVMKRADGYEDFLRTAFSHPGVEGIIQWDFWDGSMDYPSAALVDGPDFVENEAGKRFRKLLKEEWSSSVEVQPTSGEHDIETKLFYGDYEVSLIYDGEEQ</sequence>
<protein>
    <recommendedName>
        <fullName evidence="5">GH10 domain-containing protein</fullName>
    </recommendedName>
</protein>
<evidence type="ECO:0000256" key="4">
    <source>
        <dbReference type="ARBA" id="ARBA00023326"/>
    </source>
</evidence>
<keyword evidence="4" id="KW-0624">Polysaccharide degradation</keyword>
<dbReference type="PRINTS" id="PR00134">
    <property type="entry name" value="GLHYDRLASE10"/>
</dbReference>
<reference evidence="8" key="1">
    <citation type="submission" date="2012-12" db="EMBL/GenBank/DDBJ databases">
        <authorList>
            <person name="Hellsten U."/>
            <person name="Grimwood J."/>
            <person name="Chapman J.A."/>
            <person name="Shapiro H."/>
            <person name="Aerts A."/>
            <person name="Otillar R.P."/>
            <person name="Terry A.Y."/>
            <person name="Boore J.L."/>
            <person name="Simakov O."/>
            <person name="Marletaz F."/>
            <person name="Cho S.-J."/>
            <person name="Edsinger-Gonzales E."/>
            <person name="Havlak P."/>
            <person name="Kuo D.-H."/>
            <person name="Larsson T."/>
            <person name="Lv J."/>
            <person name="Arendt D."/>
            <person name="Savage R."/>
            <person name="Osoegawa K."/>
            <person name="de Jong P."/>
            <person name="Lindberg D.R."/>
            <person name="Seaver E.C."/>
            <person name="Weisblat D.A."/>
            <person name="Putnam N.H."/>
            <person name="Grigoriev I.V."/>
            <person name="Rokhsar D.S."/>
        </authorList>
    </citation>
    <scope>NUCLEOTIDE SEQUENCE</scope>
    <source>
        <strain evidence="8">I ESC-2004</strain>
    </source>
</reference>
<dbReference type="STRING" id="283909.R7V570"/>
<reference evidence="7" key="3">
    <citation type="submission" date="2015-06" db="UniProtKB">
        <authorList>
            <consortium name="EnsemblMetazoa"/>
        </authorList>
    </citation>
    <scope>IDENTIFICATION</scope>
</reference>
<dbReference type="PROSITE" id="PS51760">
    <property type="entry name" value="GH10_2"/>
    <property type="match status" value="1"/>
</dbReference>
<evidence type="ECO:0000313" key="8">
    <source>
        <dbReference type="Proteomes" id="UP000014760"/>
    </source>
</evidence>
<dbReference type="EMBL" id="KB297124">
    <property type="protein sequence ID" value="ELU10935.1"/>
    <property type="molecule type" value="Genomic_DNA"/>
</dbReference>
<organism evidence="6">
    <name type="scientific">Capitella teleta</name>
    <name type="common">Polychaete worm</name>
    <dbReference type="NCBI Taxonomy" id="283909"/>
    <lineage>
        <taxon>Eukaryota</taxon>
        <taxon>Metazoa</taxon>
        <taxon>Spiralia</taxon>
        <taxon>Lophotrochozoa</taxon>
        <taxon>Annelida</taxon>
        <taxon>Polychaeta</taxon>
        <taxon>Sedentaria</taxon>
        <taxon>Scolecida</taxon>
        <taxon>Capitellidae</taxon>
        <taxon>Capitella</taxon>
    </lineage>
</organism>
<dbReference type="EnsemblMetazoa" id="CapteT55025">
    <property type="protein sequence ID" value="CapteP55025"/>
    <property type="gene ID" value="CapteG55025"/>
</dbReference>
<name>R7V570_CAPTE</name>
<keyword evidence="8" id="KW-1185">Reference proteome</keyword>
<evidence type="ECO:0000313" key="6">
    <source>
        <dbReference type="EMBL" id="ELU10935.1"/>
    </source>
</evidence>
<dbReference type="SUPFAM" id="SSF51445">
    <property type="entry name" value="(Trans)glycosidases"/>
    <property type="match status" value="1"/>
</dbReference>
<evidence type="ECO:0000256" key="1">
    <source>
        <dbReference type="ARBA" id="ARBA00007495"/>
    </source>
</evidence>
<feature type="domain" description="GH10" evidence="5">
    <location>
        <begin position="1"/>
        <end position="227"/>
    </location>
</feature>
<dbReference type="OrthoDB" id="1719965at2759"/>
<dbReference type="HOGENOM" id="CLU_008797_1_0_1"/>
<comment type="similarity">
    <text evidence="1">Belongs to the glycosyl hydrolase 10 (cellulase F) family.</text>
</comment>
<dbReference type="OMA" id="YLRGHNC"/>
<evidence type="ECO:0000259" key="5">
    <source>
        <dbReference type="PROSITE" id="PS51760"/>
    </source>
</evidence>
<evidence type="ECO:0000256" key="2">
    <source>
        <dbReference type="ARBA" id="ARBA00022801"/>
    </source>
</evidence>
<feature type="non-terminal residue" evidence="6">
    <location>
        <position position="264"/>
    </location>
</feature>
<dbReference type="Pfam" id="PF00331">
    <property type="entry name" value="Glyco_hydro_10"/>
    <property type="match status" value="1"/>
</dbReference>
<dbReference type="EMBL" id="AMQN01020404">
    <property type="status" value="NOT_ANNOTATED_CDS"/>
    <property type="molecule type" value="Genomic_DNA"/>
</dbReference>
<dbReference type="Gene3D" id="3.20.20.80">
    <property type="entry name" value="Glycosidases"/>
    <property type="match status" value="1"/>
</dbReference>
<dbReference type="GO" id="GO:0000272">
    <property type="term" value="P:polysaccharide catabolic process"/>
    <property type="evidence" value="ECO:0007669"/>
    <property type="project" value="UniProtKB-KW"/>
</dbReference>
<dbReference type="AlphaFoldDB" id="R7V570"/>
<keyword evidence="3" id="KW-0119">Carbohydrate metabolism</keyword>
<reference evidence="6 8" key="2">
    <citation type="journal article" date="2013" name="Nature">
        <title>Insights into bilaterian evolution from three spiralian genomes.</title>
        <authorList>
            <person name="Simakov O."/>
            <person name="Marletaz F."/>
            <person name="Cho S.J."/>
            <person name="Edsinger-Gonzales E."/>
            <person name="Havlak P."/>
            <person name="Hellsten U."/>
            <person name="Kuo D.H."/>
            <person name="Larsson T."/>
            <person name="Lv J."/>
            <person name="Arendt D."/>
            <person name="Savage R."/>
            <person name="Osoegawa K."/>
            <person name="de Jong P."/>
            <person name="Grimwood J."/>
            <person name="Chapman J.A."/>
            <person name="Shapiro H."/>
            <person name="Aerts A."/>
            <person name="Otillar R.P."/>
            <person name="Terry A.Y."/>
            <person name="Boore J.L."/>
            <person name="Grigoriev I.V."/>
            <person name="Lindberg D.R."/>
            <person name="Seaver E.C."/>
            <person name="Weisblat D.A."/>
            <person name="Putnam N.H."/>
            <person name="Rokhsar D.S."/>
        </authorList>
    </citation>
    <scope>NUCLEOTIDE SEQUENCE</scope>
    <source>
        <strain evidence="6 8">I ESC-2004</strain>
    </source>
</reference>
<keyword evidence="2" id="KW-0378">Hydrolase</keyword>
<dbReference type="GO" id="GO:0031176">
    <property type="term" value="F:endo-1,4-beta-xylanase activity"/>
    <property type="evidence" value="ECO:0007669"/>
    <property type="project" value="UniProtKB-ARBA"/>
</dbReference>
<feature type="non-terminal residue" evidence="6">
    <location>
        <position position="1"/>
    </location>
</feature>
<dbReference type="PANTHER" id="PTHR31490">
    <property type="entry name" value="GLYCOSYL HYDROLASE"/>
    <property type="match status" value="1"/>
</dbReference>
<evidence type="ECO:0000313" key="7">
    <source>
        <dbReference type="EnsemblMetazoa" id="CapteP55025"/>
    </source>
</evidence>
<evidence type="ECO:0000256" key="3">
    <source>
        <dbReference type="ARBA" id="ARBA00023277"/>
    </source>
</evidence>
<proteinExistence type="inferred from homology"/>
<gene>
    <name evidence="6" type="ORF">CAPTEDRAFT_55025</name>
</gene>
<dbReference type="InterPro" id="IPR044846">
    <property type="entry name" value="GH10"/>
</dbReference>
<dbReference type="Proteomes" id="UP000014760">
    <property type="component" value="Unassembled WGS sequence"/>
</dbReference>
<dbReference type="SMART" id="SM00633">
    <property type="entry name" value="Glyco_10"/>
    <property type="match status" value="1"/>
</dbReference>
<dbReference type="InterPro" id="IPR001000">
    <property type="entry name" value="GH10_dom"/>
</dbReference>